<keyword evidence="4" id="KW-1185">Reference proteome</keyword>
<keyword evidence="2" id="KW-0472">Membrane</keyword>
<evidence type="ECO:0008006" key="5">
    <source>
        <dbReference type="Google" id="ProtNLM"/>
    </source>
</evidence>
<protein>
    <recommendedName>
        <fullName evidence="5">CUE domain-containing protein</fullName>
    </recommendedName>
</protein>
<reference evidence="3" key="2">
    <citation type="submission" date="2013-04" db="UniProtKB">
        <authorList>
            <consortium name="EnsemblPlants"/>
        </authorList>
    </citation>
    <scope>IDENTIFICATION</scope>
</reference>
<dbReference type="Gramene" id="OB05G23350.1">
    <property type="protein sequence ID" value="OB05G23350.1"/>
    <property type="gene ID" value="OB05G23350"/>
</dbReference>
<feature type="region of interest" description="Disordered" evidence="1">
    <location>
        <begin position="1"/>
        <end position="42"/>
    </location>
</feature>
<organism evidence="3">
    <name type="scientific">Oryza brachyantha</name>
    <name type="common">malo sina</name>
    <dbReference type="NCBI Taxonomy" id="4533"/>
    <lineage>
        <taxon>Eukaryota</taxon>
        <taxon>Viridiplantae</taxon>
        <taxon>Streptophyta</taxon>
        <taxon>Embryophyta</taxon>
        <taxon>Tracheophyta</taxon>
        <taxon>Spermatophyta</taxon>
        <taxon>Magnoliopsida</taxon>
        <taxon>Liliopsida</taxon>
        <taxon>Poales</taxon>
        <taxon>Poaceae</taxon>
        <taxon>BOP clade</taxon>
        <taxon>Oryzoideae</taxon>
        <taxon>Oryzeae</taxon>
        <taxon>Oryzinae</taxon>
        <taxon>Oryza</taxon>
    </lineage>
</organism>
<evidence type="ECO:0000313" key="4">
    <source>
        <dbReference type="Proteomes" id="UP000006038"/>
    </source>
</evidence>
<proteinExistence type="predicted"/>
<feature type="transmembrane region" description="Helical" evidence="2">
    <location>
        <begin position="48"/>
        <end position="66"/>
    </location>
</feature>
<keyword evidence="2" id="KW-1133">Transmembrane helix</keyword>
<dbReference type="Proteomes" id="UP000006038">
    <property type="component" value="Chromosome 5"/>
</dbReference>
<evidence type="ECO:0000313" key="3">
    <source>
        <dbReference type="EnsemblPlants" id="OB05G23350.1"/>
    </source>
</evidence>
<sequence length="139" mass="15196">MWSSLSSSSRRQPLSARPPYSIAGSSSSDEVTSPPSRSSSFYSSSSRYLLWAIWFNLVIGLAIVTCRLRALLLLLQGGVTTGDDMLDALVEVFPQLNFLTLVEVCMEYKDTIDGAADYIIHTVLPSIQDDNNANANNDS</sequence>
<evidence type="ECO:0000256" key="2">
    <source>
        <dbReference type="SAM" id="Phobius"/>
    </source>
</evidence>
<dbReference type="EnsemblPlants" id="OB05G23350.1">
    <property type="protein sequence ID" value="OB05G23350.1"/>
    <property type="gene ID" value="OB05G23350"/>
</dbReference>
<evidence type="ECO:0000256" key="1">
    <source>
        <dbReference type="SAM" id="MobiDB-lite"/>
    </source>
</evidence>
<dbReference type="HOGENOM" id="CLU_1850306_0_0_1"/>
<accession>J3M6W1</accession>
<keyword evidence="2" id="KW-0812">Transmembrane</keyword>
<dbReference type="AlphaFoldDB" id="J3M6W1"/>
<name>J3M6W1_ORYBR</name>
<reference evidence="3" key="1">
    <citation type="journal article" date="2013" name="Nat. Commun.">
        <title>Whole-genome sequencing of Oryza brachyantha reveals mechanisms underlying Oryza genome evolution.</title>
        <authorList>
            <person name="Chen J."/>
            <person name="Huang Q."/>
            <person name="Gao D."/>
            <person name="Wang J."/>
            <person name="Lang Y."/>
            <person name="Liu T."/>
            <person name="Li B."/>
            <person name="Bai Z."/>
            <person name="Luis Goicoechea J."/>
            <person name="Liang C."/>
            <person name="Chen C."/>
            <person name="Zhang W."/>
            <person name="Sun S."/>
            <person name="Liao Y."/>
            <person name="Zhang X."/>
            <person name="Yang L."/>
            <person name="Song C."/>
            <person name="Wang M."/>
            <person name="Shi J."/>
            <person name="Liu G."/>
            <person name="Liu J."/>
            <person name="Zhou H."/>
            <person name="Zhou W."/>
            <person name="Yu Q."/>
            <person name="An N."/>
            <person name="Chen Y."/>
            <person name="Cai Q."/>
            <person name="Wang B."/>
            <person name="Liu B."/>
            <person name="Min J."/>
            <person name="Huang Y."/>
            <person name="Wu H."/>
            <person name="Li Z."/>
            <person name="Zhang Y."/>
            <person name="Yin Y."/>
            <person name="Song W."/>
            <person name="Jiang J."/>
            <person name="Jackson S.A."/>
            <person name="Wing R.A."/>
            <person name="Wang J."/>
            <person name="Chen M."/>
        </authorList>
    </citation>
    <scope>NUCLEOTIDE SEQUENCE [LARGE SCALE GENOMIC DNA]</scope>
    <source>
        <strain evidence="3">cv. IRGC 101232</strain>
    </source>
</reference>